<dbReference type="InterPro" id="IPR012914">
    <property type="entry name" value="PucR_dom"/>
</dbReference>
<organism evidence="4 5">
    <name type="scientific">Tsukamurella asaccharolytica</name>
    <dbReference type="NCBI Taxonomy" id="2592067"/>
    <lineage>
        <taxon>Bacteria</taxon>
        <taxon>Bacillati</taxon>
        <taxon>Actinomycetota</taxon>
        <taxon>Actinomycetes</taxon>
        <taxon>Mycobacteriales</taxon>
        <taxon>Tsukamurellaceae</taxon>
        <taxon>Tsukamurella</taxon>
    </lineage>
</organism>
<dbReference type="PANTHER" id="PTHR33744">
    <property type="entry name" value="CARBOHYDRATE DIACID REGULATOR"/>
    <property type="match status" value="1"/>
</dbReference>
<gene>
    <name evidence="4" type="ORF">FK529_02760</name>
</gene>
<dbReference type="Pfam" id="PF13556">
    <property type="entry name" value="HTH_30"/>
    <property type="match status" value="1"/>
</dbReference>
<reference evidence="4 5" key="1">
    <citation type="submission" date="2019-06" db="EMBL/GenBank/DDBJ databases">
        <title>Tsukamurella conjunctivitidis sp. nov., Tsukamurella assacharolytica sp. nov. and Tsukamurella sputae sp. nov. isolated from patients with conjunctivitis, bacteraemia (lymphoma) and respiratory infection (sputum) in Hong Kong.</title>
        <authorList>
            <person name="Teng J.L.L."/>
            <person name="Lee H.H."/>
            <person name="Fong J.Y.H."/>
            <person name="Fok K.M.N."/>
            <person name="Lau S.K.P."/>
            <person name="Woo P.C.Y."/>
        </authorList>
    </citation>
    <scope>NUCLEOTIDE SEQUENCE [LARGE SCALE GENOMIC DNA]</scope>
    <source>
        <strain evidence="4 5">HKU71</strain>
    </source>
</reference>
<evidence type="ECO:0000313" key="5">
    <source>
        <dbReference type="Proteomes" id="UP000317291"/>
    </source>
</evidence>
<dbReference type="Gene3D" id="1.10.10.2840">
    <property type="entry name" value="PucR C-terminal helix-turn-helix domain"/>
    <property type="match status" value="1"/>
</dbReference>
<evidence type="ECO:0000259" key="2">
    <source>
        <dbReference type="Pfam" id="PF07905"/>
    </source>
</evidence>
<feature type="domain" description="Purine catabolism PurC-like" evidence="2">
    <location>
        <begin position="60"/>
        <end position="172"/>
    </location>
</feature>
<sequence>MAGSPCRRRRRRARVGRGTPPTVRRVTRPRICQNGESWRIDSTEWSGMAVTVHWLLGQRDLGLALRAGVPATDVPITFVTTTELADPTPWLTGGEMLLTTGIGIPPGDEGCRDYVRRLTQRGVSGLGFGVGVSRTSAPPALVAAADKFGLALVEVPLPTPFVAVARTVIDEIGRRANAAQAAAGRAQQRMTRAAVGGGPSATLRELALGCGGAALLLDRAGRVVQEHPAELDPAVAHAVGEQARAHPTASAVGPVTGLAADPASRPDTMVTQPIRVGDRGHGHLGVVLPHEPSATDHVLIGHANSLLALDFERPLRLRLAQWRMNAAALRLVLSAGGDLDEAALLVAEAADPSGVRALMIRGGDPDAVAGAVRTALHDAGRPVFVSEAGPASGVIALLGGDDGPDFADALVAGLPPGERGGLRLGLGAPHAPHAVAEAVAAAELAARAAGPGGGTVDASALAGRTLFTEPGTREALARLDRALLEPLRAHDGLTEALRAYLENHGRWEGTAAALRVHRHTARARVARAEELLGVDLSSARVRAELLLALLLGDE</sequence>
<proteinExistence type="predicted"/>
<feature type="domain" description="PucR C-terminal helix-turn-helix" evidence="3">
    <location>
        <begin position="493"/>
        <end position="550"/>
    </location>
</feature>
<accession>A0A5C5RF02</accession>
<name>A0A5C5RF02_9ACTN</name>
<comment type="caution">
    <text evidence="4">The sequence shown here is derived from an EMBL/GenBank/DDBJ whole genome shotgun (WGS) entry which is preliminary data.</text>
</comment>
<evidence type="ECO:0000313" key="4">
    <source>
        <dbReference type="EMBL" id="TWS21526.1"/>
    </source>
</evidence>
<feature type="region of interest" description="Disordered" evidence="1">
    <location>
        <begin position="1"/>
        <end position="22"/>
    </location>
</feature>
<dbReference type="InterPro" id="IPR025736">
    <property type="entry name" value="PucR_C-HTH_dom"/>
</dbReference>
<dbReference type="Pfam" id="PF07905">
    <property type="entry name" value="PucR"/>
    <property type="match status" value="1"/>
</dbReference>
<evidence type="ECO:0000256" key="1">
    <source>
        <dbReference type="SAM" id="MobiDB-lite"/>
    </source>
</evidence>
<dbReference type="PANTHER" id="PTHR33744:SF1">
    <property type="entry name" value="DNA-BINDING TRANSCRIPTIONAL ACTIVATOR ADER"/>
    <property type="match status" value="1"/>
</dbReference>
<evidence type="ECO:0000259" key="3">
    <source>
        <dbReference type="Pfam" id="PF13556"/>
    </source>
</evidence>
<dbReference type="EMBL" id="VIGW01000001">
    <property type="protein sequence ID" value="TWS21526.1"/>
    <property type="molecule type" value="Genomic_DNA"/>
</dbReference>
<feature type="region of interest" description="Disordered" evidence="1">
    <location>
        <begin position="246"/>
        <end position="266"/>
    </location>
</feature>
<dbReference type="InterPro" id="IPR042070">
    <property type="entry name" value="PucR_C-HTH_sf"/>
</dbReference>
<keyword evidence="5" id="KW-1185">Reference proteome</keyword>
<protein>
    <submittedName>
        <fullName evidence="4">PucR family transcriptional regulator</fullName>
    </submittedName>
</protein>
<dbReference type="InterPro" id="IPR051448">
    <property type="entry name" value="CdaR-like_regulators"/>
</dbReference>
<dbReference type="AlphaFoldDB" id="A0A5C5RF02"/>
<dbReference type="Proteomes" id="UP000317291">
    <property type="component" value="Unassembled WGS sequence"/>
</dbReference>
<feature type="compositionally biased region" description="Basic residues" evidence="1">
    <location>
        <begin position="1"/>
        <end position="15"/>
    </location>
</feature>